<dbReference type="AlphaFoldDB" id="A0A9N9KAI5"/>
<reference evidence="1" key="1">
    <citation type="submission" date="2021-06" db="EMBL/GenBank/DDBJ databases">
        <authorList>
            <person name="Kallberg Y."/>
            <person name="Tangrot J."/>
            <person name="Rosling A."/>
        </authorList>
    </citation>
    <scope>NUCLEOTIDE SEQUENCE</scope>
    <source>
        <strain evidence="1">MA453B</strain>
    </source>
</reference>
<evidence type="ECO:0000313" key="2">
    <source>
        <dbReference type="Proteomes" id="UP000789405"/>
    </source>
</evidence>
<accession>A0A9N9KAI5</accession>
<organism evidence="1 2">
    <name type="scientific">Dentiscutata erythropus</name>
    <dbReference type="NCBI Taxonomy" id="1348616"/>
    <lineage>
        <taxon>Eukaryota</taxon>
        <taxon>Fungi</taxon>
        <taxon>Fungi incertae sedis</taxon>
        <taxon>Mucoromycota</taxon>
        <taxon>Glomeromycotina</taxon>
        <taxon>Glomeromycetes</taxon>
        <taxon>Diversisporales</taxon>
        <taxon>Gigasporaceae</taxon>
        <taxon>Dentiscutata</taxon>
    </lineage>
</organism>
<dbReference type="InterPro" id="IPR011990">
    <property type="entry name" value="TPR-like_helical_dom_sf"/>
</dbReference>
<dbReference type="SUPFAM" id="SSF48452">
    <property type="entry name" value="TPR-like"/>
    <property type="match status" value="1"/>
</dbReference>
<feature type="non-terminal residue" evidence="1">
    <location>
        <position position="111"/>
    </location>
</feature>
<proteinExistence type="predicted"/>
<gene>
    <name evidence="1" type="ORF">DERYTH_LOCUS26263</name>
</gene>
<comment type="caution">
    <text evidence="1">The sequence shown here is derived from an EMBL/GenBank/DDBJ whole genome shotgun (WGS) entry which is preliminary data.</text>
</comment>
<name>A0A9N9KAI5_9GLOM</name>
<evidence type="ECO:0000313" key="1">
    <source>
        <dbReference type="EMBL" id="CAG8816278.1"/>
    </source>
</evidence>
<protein>
    <submittedName>
        <fullName evidence="1">26752_t:CDS:1</fullName>
    </submittedName>
</protein>
<feature type="non-terminal residue" evidence="1">
    <location>
        <position position="1"/>
    </location>
</feature>
<sequence>IEEKLGLKFNKYKTFRDSMISESFLSIFQKVQSKVMLPAFNKAAKSEQQKDYAAVIMWLTQVLQQYPKSYSIRCRRAFASYQLEIYSEAIDDLDIAIKLKPSKSLAYIYRG</sequence>
<dbReference type="Proteomes" id="UP000789405">
    <property type="component" value="Unassembled WGS sequence"/>
</dbReference>
<dbReference type="OrthoDB" id="1926212at2759"/>
<dbReference type="Gene3D" id="1.25.40.10">
    <property type="entry name" value="Tetratricopeptide repeat domain"/>
    <property type="match status" value="1"/>
</dbReference>
<keyword evidence="2" id="KW-1185">Reference proteome</keyword>
<dbReference type="EMBL" id="CAJVPY010053674">
    <property type="protein sequence ID" value="CAG8816278.1"/>
    <property type="molecule type" value="Genomic_DNA"/>
</dbReference>